<name>A0ACB7WM12_DIOAL</name>
<comment type="caution">
    <text evidence="1">The sequence shown here is derived from an EMBL/GenBank/DDBJ whole genome shotgun (WGS) entry which is preliminary data.</text>
</comment>
<sequence length="139" mass="15467">MGLDDGLVLRVVLFLAFTGLGAAATFISDDVLHNHGLTGRSLLQTKTNCPLNFEFMNYTIITSKCKGPRYPANLCCGALKEFACPYAEELNDLTNNCASTMFSYLNIRAHYPPGSVFKRVQRRKRRAHLSCGRAAECRE</sequence>
<keyword evidence="2" id="KW-1185">Reference proteome</keyword>
<dbReference type="Proteomes" id="UP000827976">
    <property type="component" value="Chromosome 3"/>
</dbReference>
<protein>
    <submittedName>
        <fullName evidence="1">Uncharacterized protein</fullName>
    </submittedName>
</protein>
<dbReference type="EMBL" id="CM037013">
    <property type="protein sequence ID" value="KAH7689186.1"/>
    <property type="molecule type" value="Genomic_DNA"/>
</dbReference>
<proteinExistence type="predicted"/>
<evidence type="ECO:0000313" key="1">
    <source>
        <dbReference type="EMBL" id="KAH7689186.1"/>
    </source>
</evidence>
<reference evidence="2" key="1">
    <citation type="journal article" date="2022" name="Nat. Commun.">
        <title>Chromosome evolution and the genetic basis of agronomically important traits in greater yam.</title>
        <authorList>
            <person name="Bredeson J.V."/>
            <person name="Lyons J.B."/>
            <person name="Oniyinde I.O."/>
            <person name="Okereke N.R."/>
            <person name="Kolade O."/>
            <person name="Nnabue I."/>
            <person name="Nwadili C.O."/>
            <person name="Hribova E."/>
            <person name="Parker M."/>
            <person name="Nwogha J."/>
            <person name="Shu S."/>
            <person name="Carlson J."/>
            <person name="Kariba R."/>
            <person name="Muthemba S."/>
            <person name="Knop K."/>
            <person name="Barton G.J."/>
            <person name="Sherwood A.V."/>
            <person name="Lopez-Montes A."/>
            <person name="Asiedu R."/>
            <person name="Jamnadass R."/>
            <person name="Muchugi A."/>
            <person name="Goodstein D."/>
            <person name="Egesi C.N."/>
            <person name="Featherston J."/>
            <person name="Asfaw A."/>
            <person name="Simpson G.G."/>
            <person name="Dolezel J."/>
            <person name="Hendre P.S."/>
            <person name="Van Deynze A."/>
            <person name="Kumar P.L."/>
            <person name="Obidiegwu J.E."/>
            <person name="Bhattacharjee R."/>
            <person name="Rokhsar D.S."/>
        </authorList>
    </citation>
    <scope>NUCLEOTIDE SEQUENCE [LARGE SCALE GENOMIC DNA]</scope>
    <source>
        <strain evidence="2">cv. TDa95/00328</strain>
    </source>
</reference>
<gene>
    <name evidence="1" type="ORF">IHE45_03G080500</name>
</gene>
<accession>A0ACB7WM12</accession>
<organism evidence="1 2">
    <name type="scientific">Dioscorea alata</name>
    <name type="common">Purple yam</name>
    <dbReference type="NCBI Taxonomy" id="55571"/>
    <lineage>
        <taxon>Eukaryota</taxon>
        <taxon>Viridiplantae</taxon>
        <taxon>Streptophyta</taxon>
        <taxon>Embryophyta</taxon>
        <taxon>Tracheophyta</taxon>
        <taxon>Spermatophyta</taxon>
        <taxon>Magnoliopsida</taxon>
        <taxon>Liliopsida</taxon>
        <taxon>Dioscoreales</taxon>
        <taxon>Dioscoreaceae</taxon>
        <taxon>Dioscorea</taxon>
    </lineage>
</organism>
<evidence type="ECO:0000313" key="2">
    <source>
        <dbReference type="Proteomes" id="UP000827976"/>
    </source>
</evidence>